<keyword evidence="6" id="KW-0133">Cell shape</keyword>
<reference evidence="17 18" key="1">
    <citation type="journal article" date="2008" name="PLoS Genet.">
        <title>Genomic islands in the pathogenic filamentous fungus Aspergillus fumigatus.</title>
        <authorList>
            <person name="Fedorova N.D."/>
            <person name="Khaldi N."/>
            <person name="Joardar V.S."/>
            <person name="Maiti R."/>
            <person name="Amedeo P."/>
            <person name="Anderson M.J."/>
            <person name="Crabtree J."/>
            <person name="Silva J.C."/>
            <person name="Badger J.H."/>
            <person name="Albarraq A."/>
            <person name="Angiuoli S."/>
            <person name="Bussey H."/>
            <person name="Bowyer P."/>
            <person name="Cotty P.J."/>
            <person name="Dyer P.S."/>
            <person name="Egan A."/>
            <person name="Galens K."/>
            <person name="Fraser-Liggett C.M."/>
            <person name="Haas B.J."/>
            <person name="Inman J.M."/>
            <person name="Kent R."/>
            <person name="Lemieux S."/>
            <person name="Malavazi I."/>
            <person name="Orvis J."/>
            <person name="Roemer T."/>
            <person name="Ronning C.M."/>
            <person name="Sundaram J.P."/>
            <person name="Sutton G."/>
            <person name="Turner G."/>
            <person name="Venter J.C."/>
            <person name="White O.R."/>
            <person name="Whitty B.R."/>
            <person name="Youngman P."/>
            <person name="Wolfe K.H."/>
            <person name="Goldman G.H."/>
            <person name="Wortman J.R."/>
            <person name="Jiang B."/>
            <person name="Denning D.W."/>
            <person name="Nierman W.C."/>
        </authorList>
    </citation>
    <scope>NUCLEOTIDE SEQUENCE [LARGE SCALE GENOMIC DNA]</scope>
    <source>
        <strain evidence="18">CBS 144.89 / FGSC A1163 / CEA10</strain>
    </source>
</reference>
<evidence type="ECO:0000256" key="13">
    <source>
        <dbReference type="ARBA" id="ARBA00042443"/>
    </source>
</evidence>
<comment type="subcellular location">
    <subcellularLocation>
        <location evidence="1">Cytoplasm</location>
    </subcellularLocation>
</comment>
<keyword evidence="3" id="KW-0963">Cytoplasm</keyword>
<dbReference type="AlphaFoldDB" id="B0XS03"/>
<evidence type="ECO:0000256" key="3">
    <source>
        <dbReference type="ARBA" id="ARBA00022490"/>
    </source>
</evidence>
<evidence type="ECO:0000256" key="10">
    <source>
        <dbReference type="ARBA" id="ARBA00038367"/>
    </source>
</evidence>
<proteinExistence type="inferred from homology"/>
<dbReference type="Proteomes" id="UP000001699">
    <property type="component" value="Unassembled WGS sequence"/>
</dbReference>
<protein>
    <recommendedName>
        <fullName evidence="12">UDP-N-acetylglucosamine 1-carboxyvinyltransferase</fullName>
        <ecNumber evidence="11">2.5.1.7</ecNumber>
    </recommendedName>
    <alternativeName>
        <fullName evidence="13">Enoylpyruvate transferase</fullName>
    </alternativeName>
    <alternativeName>
        <fullName evidence="14">UDP-N-acetylglucosamine enolpyruvyl transferase</fullName>
    </alternativeName>
</protein>
<keyword evidence="18" id="KW-1185">Reference proteome</keyword>
<keyword evidence="9" id="KW-0961">Cell wall biogenesis/degradation</keyword>
<evidence type="ECO:0000313" key="18">
    <source>
        <dbReference type="Proteomes" id="UP000001699"/>
    </source>
</evidence>
<evidence type="ECO:0000256" key="4">
    <source>
        <dbReference type="ARBA" id="ARBA00022618"/>
    </source>
</evidence>
<evidence type="ECO:0000256" key="2">
    <source>
        <dbReference type="ARBA" id="ARBA00004752"/>
    </source>
</evidence>
<dbReference type="EC" id="2.5.1.7" evidence="11"/>
<keyword evidence="8" id="KW-0131">Cell cycle</keyword>
<keyword evidence="5" id="KW-0808">Transferase</keyword>
<keyword evidence="7" id="KW-0573">Peptidoglycan synthesis</keyword>
<dbReference type="PANTHER" id="PTHR43783:SF1">
    <property type="entry name" value="UDP-N-ACETYLGLUCOSAMINE 1-CARBOXYVINYLTRANSFERASE"/>
    <property type="match status" value="1"/>
</dbReference>
<evidence type="ECO:0000256" key="9">
    <source>
        <dbReference type="ARBA" id="ARBA00023316"/>
    </source>
</evidence>
<evidence type="ECO:0000256" key="11">
    <source>
        <dbReference type="ARBA" id="ARBA00039108"/>
    </source>
</evidence>
<evidence type="ECO:0000256" key="5">
    <source>
        <dbReference type="ARBA" id="ARBA00022679"/>
    </source>
</evidence>
<dbReference type="InterPro" id="IPR050068">
    <property type="entry name" value="MurA_subfamily"/>
</dbReference>
<evidence type="ECO:0000313" key="17">
    <source>
        <dbReference type="EMBL" id="EDP54489.1"/>
    </source>
</evidence>
<dbReference type="GO" id="GO:0008360">
    <property type="term" value="P:regulation of cell shape"/>
    <property type="evidence" value="ECO:0007669"/>
    <property type="project" value="UniProtKB-KW"/>
</dbReference>
<dbReference type="GO" id="GO:0051301">
    <property type="term" value="P:cell division"/>
    <property type="evidence" value="ECO:0007669"/>
    <property type="project" value="UniProtKB-KW"/>
</dbReference>
<dbReference type="Pfam" id="PF00275">
    <property type="entry name" value="EPSP_synthase"/>
    <property type="match status" value="1"/>
</dbReference>
<comment type="pathway">
    <text evidence="2">Cell wall biogenesis; peptidoglycan biosynthesis.</text>
</comment>
<dbReference type="SUPFAM" id="SSF55205">
    <property type="entry name" value="EPT/RTPC-like"/>
    <property type="match status" value="1"/>
</dbReference>
<dbReference type="InterPro" id="IPR001986">
    <property type="entry name" value="Enolpyruvate_Tfrase_dom"/>
</dbReference>
<evidence type="ECO:0000256" key="14">
    <source>
        <dbReference type="ARBA" id="ARBA00042842"/>
    </source>
</evidence>
<name>B0XS03_ASPFC</name>
<sequence length="109" mass="11583">MAGSPPRIHGCREEHQTVLIVMRHPSRLGPISSSRQPGIIIIIMNAVNYGAERLVASTVAATDLRAGASPVIATIPAEGVTIVHGIAHGDRGYERLRDKLSRIGVVSNT</sequence>
<dbReference type="GO" id="GO:0005737">
    <property type="term" value="C:cytoplasm"/>
    <property type="evidence" value="ECO:0007669"/>
    <property type="project" value="UniProtKB-SubCell"/>
</dbReference>
<dbReference type="VEuPathDB" id="FungiDB:AFUB_025460"/>
<evidence type="ECO:0000256" key="15">
    <source>
        <dbReference type="ARBA" id="ARBA00047527"/>
    </source>
</evidence>
<evidence type="ECO:0000256" key="8">
    <source>
        <dbReference type="ARBA" id="ARBA00023306"/>
    </source>
</evidence>
<dbReference type="HOGENOM" id="CLU_2183354_0_0_1"/>
<gene>
    <name evidence="17" type="ORF">AFUB_025460</name>
</gene>
<feature type="domain" description="Enolpyruvate transferase" evidence="16">
    <location>
        <begin position="48"/>
        <end position="100"/>
    </location>
</feature>
<evidence type="ECO:0000256" key="12">
    <source>
        <dbReference type="ARBA" id="ARBA00039754"/>
    </source>
</evidence>
<dbReference type="GO" id="GO:0071555">
    <property type="term" value="P:cell wall organization"/>
    <property type="evidence" value="ECO:0007669"/>
    <property type="project" value="UniProtKB-KW"/>
</dbReference>
<dbReference type="OrthoDB" id="1718875at2759"/>
<dbReference type="GO" id="GO:0008760">
    <property type="term" value="F:UDP-N-acetylglucosamine 1-carboxyvinyltransferase activity"/>
    <property type="evidence" value="ECO:0007669"/>
    <property type="project" value="UniProtKB-EC"/>
</dbReference>
<accession>B0XS03</accession>
<dbReference type="InterPro" id="IPR013792">
    <property type="entry name" value="RNA3'P_cycl/enolpyr_Trfase_a/b"/>
</dbReference>
<evidence type="ECO:0000256" key="7">
    <source>
        <dbReference type="ARBA" id="ARBA00022984"/>
    </source>
</evidence>
<dbReference type="PANTHER" id="PTHR43783">
    <property type="entry name" value="UDP-N-ACETYLGLUCOSAMINE 1-CARBOXYVINYLTRANSFERASE"/>
    <property type="match status" value="1"/>
</dbReference>
<dbReference type="EMBL" id="DS499595">
    <property type="protein sequence ID" value="EDP54489.1"/>
    <property type="molecule type" value="Genomic_DNA"/>
</dbReference>
<evidence type="ECO:0000259" key="16">
    <source>
        <dbReference type="Pfam" id="PF00275"/>
    </source>
</evidence>
<dbReference type="Gene3D" id="3.65.10.10">
    <property type="entry name" value="Enolpyruvate transferase domain"/>
    <property type="match status" value="1"/>
</dbReference>
<keyword evidence="4" id="KW-0132">Cell division</keyword>
<organism evidence="17 18">
    <name type="scientific">Aspergillus fumigatus (strain CBS 144.89 / FGSC A1163 / CEA10)</name>
    <name type="common">Neosartorya fumigata</name>
    <dbReference type="NCBI Taxonomy" id="451804"/>
    <lineage>
        <taxon>Eukaryota</taxon>
        <taxon>Fungi</taxon>
        <taxon>Dikarya</taxon>
        <taxon>Ascomycota</taxon>
        <taxon>Pezizomycotina</taxon>
        <taxon>Eurotiomycetes</taxon>
        <taxon>Eurotiomycetidae</taxon>
        <taxon>Eurotiales</taxon>
        <taxon>Aspergillaceae</taxon>
        <taxon>Aspergillus</taxon>
        <taxon>Aspergillus subgen. Fumigati</taxon>
    </lineage>
</organism>
<comment type="catalytic activity">
    <reaction evidence="15">
        <text>phosphoenolpyruvate + UDP-N-acetyl-alpha-D-glucosamine = UDP-N-acetyl-3-O-(1-carboxyvinyl)-alpha-D-glucosamine + phosphate</text>
        <dbReference type="Rhea" id="RHEA:18681"/>
        <dbReference type="ChEBI" id="CHEBI:43474"/>
        <dbReference type="ChEBI" id="CHEBI:57705"/>
        <dbReference type="ChEBI" id="CHEBI:58702"/>
        <dbReference type="ChEBI" id="CHEBI:68483"/>
        <dbReference type="EC" id="2.5.1.7"/>
    </reaction>
</comment>
<dbReference type="InterPro" id="IPR036968">
    <property type="entry name" value="Enolpyruvate_Tfrase_sf"/>
</dbReference>
<evidence type="ECO:0000256" key="1">
    <source>
        <dbReference type="ARBA" id="ARBA00004496"/>
    </source>
</evidence>
<evidence type="ECO:0000256" key="6">
    <source>
        <dbReference type="ARBA" id="ARBA00022960"/>
    </source>
</evidence>
<comment type="similarity">
    <text evidence="10">Belongs to the EPSP synthase family. MurA subfamily.</text>
</comment>